<proteinExistence type="predicted"/>
<keyword evidence="2" id="KW-1185">Reference proteome</keyword>
<name>E4U3R4_SULKY</name>
<geneLocation type="plasmid" evidence="1 2">
    <name>pSULKU02</name>
</geneLocation>
<gene>
    <name evidence="1" type="ordered locus">Sulku_2680</name>
</gene>
<dbReference type="KEGG" id="sku:Sulku_2680"/>
<dbReference type="Proteomes" id="UP000008721">
    <property type="component" value="Plasmid pSULKU02"/>
</dbReference>
<accession>E4U3R4</accession>
<dbReference type="EMBL" id="CP002357">
    <property type="protein sequence ID" value="ADR35330.1"/>
    <property type="molecule type" value="Genomic_DNA"/>
</dbReference>
<sequence length="241" mass="28341">MGDFGKFLLLKHLFPTESIATIWYLYPDETHNNDGSHKVVEGNSNLYRHCHSLDPQMSELFHKIHQRDCRHIDLFEELCVLENGHYFTESILGDGEGYRSQWMERAIEFIRSKPSNVVCIDPDNGIEPSSISKLSTLKQGKYATYVEIESFFTLECVNHLVIYQHFHRQQSHDMQMREAKLKFERLYEGRAVVTIIRHNPVQARFYIILSKPTEILEPIRSLEDRMYGPRAFFSILRAMNE</sequence>
<dbReference type="HOGENOM" id="CLU_1127641_0_0_7"/>
<protein>
    <submittedName>
        <fullName evidence="1">Uncharacterized protein</fullName>
    </submittedName>
</protein>
<keyword evidence="1" id="KW-0614">Plasmid</keyword>
<dbReference type="AlphaFoldDB" id="E4U3R4"/>
<organism evidence="1 2">
    <name type="scientific">Sulfuricurvum kujiense (strain ATCC BAA-921 / DSM 16994 / JCM 11577 / YK-1)</name>
    <dbReference type="NCBI Taxonomy" id="709032"/>
    <lineage>
        <taxon>Bacteria</taxon>
        <taxon>Pseudomonadati</taxon>
        <taxon>Campylobacterota</taxon>
        <taxon>Epsilonproteobacteria</taxon>
        <taxon>Campylobacterales</taxon>
        <taxon>Sulfurimonadaceae</taxon>
        <taxon>Sulfuricurvum</taxon>
    </lineage>
</organism>
<reference evidence="1 2" key="1">
    <citation type="journal article" date="2012" name="Stand. Genomic Sci.">
        <title>Complete genome sequence of the sulfur compounds oxidizing chemolithoautotroph Sulfuricurvum kujiense type strain (YK-1(T)).</title>
        <authorList>
            <person name="Han C."/>
            <person name="Kotsyurbenko O."/>
            <person name="Chertkov O."/>
            <person name="Held B."/>
            <person name="Lapidus A."/>
            <person name="Nolan M."/>
            <person name="Lucas S."/>
            <person name="Hammon N."/>
            <person name="Deshpande S."/>
            <person name="Cheng J.F."/>
            <person name="Tapia R."/>
            <person name="Goodwin L.A."/>
            <person name="Pitluck S."/>
            <person name="Liolios K."/>
            <person name="Pagani I."/>
            <person name="Ivanova N."/>
            <person name="Mavromatis K."/>
            <person name="Mikhailova N."/>
            <person name="Pati A."/>
            <person name="Chen A."/>
            <person name="Palaniappan K."/>
            <person name="Land M."/>
            <person name="Hauser L."/>
            <person name="Chang Y.J."/>
            <person name="Jeffries C.D."/>
            <person name="Brambilla E.M."/>
            <person name="Rohde M."/>
            <person name="Spring S."/>
            <person name="Sikorski J."/>
            <person name="Goker M."/>
            <person name="Woyke T."/>
            <person name="Bristow J."/>
            <person name="Eisen J.A."/>
            <person name="Markowitz V."/>
            <person name="Hugenholtz P."/>
            <person name="Kyrpides N.C."/>
            <person name="Klenk H.P."/>
            <person name="Detter J.C."/>
        </authorList>
    </citation>
    <scope>NUCLEOTIDE SEQUENCE [LARGE SCALE GENOMIC DNA]</scope>
    <source>
        <strain evidence="2">ATCC BAA-921 / DSM 16994 / JCM 11577 / YK-1</strain>
    </source>
</reference>
<evidence type="ECO:0000313" key="1">
    <source>
        <dbReference type="EMBL" id="ADR35330.1"/>
    </source>
</evidence>
<evidence type="ECO:0000313" key="2">
    <source>
        <dbReference type="Proteomes" id="UP000008721"/>
    </source>
</evidence>